<dbReference type="AlphaFoldDB" id="A0AAE0HP41"/>
<reference evidence="1" key="1">
    <citation type="journal article" date="2023" name="Mol. Phylogenet. Evol.">
        <title>Genome-scale phylogeny and comparative genomics of the fungal order Sordariales.</title>
        <authorList>
            <person name="Hensen N."/>
            <person name="Bonometti L."/>
            <person name="Westerberg I."/>
            <person name="Brannstrom I.O."/>
            <person name="Guillou S."/>
            <person name="Cros-Aarteil S."/>
            <person name="Calhoun S."/>
            <person name="Haridas S."/>
            <person name="Kuo A."/>
            <person name="Mondo S."/>
            <person name="Pangilinan J."/>
            <person name="Riley R."/>
            <person name="LaButti K."/>
            <person name="Andreopoulos B."/>
            <person name="Lipzen A."/>
            <person name="Chen C."/>
            <person name="Yan M."/>
            <person name="Daum C."/>
            <person name="Ng V."/>
            <person name="Clum A."/>
            <person name="Steindorff A."/>
            <person name="Ohm R.A."/>
            <person name="Martin F."/>
            <person name="Silar P."/>
            <person name="Natvig D.O."/>
            <person name="Lalanne C."/>
            <person name="Gautier V."/>
            <person name="Ament-Velasquez S.L."/>
            <person name="Kruys A."/>
            <person name="Hutchinson M.I."/>
            <person name="Powell A.J."/>
            <person name="Barry K."/>
            <person name="Miller A.N."/>
            <person name="Grigoriev I.V."/>
            <person name="Debuchy R."/>
            <person name="Gladieux P."/>
            <person name="Hiltunen Thoren M."/>
            <person name="Johannesson H."/>
        </authorList>
    </citation>
    <scope>NUCLEOTIDE SEQUENCE</scope>
    <source>
        <strain evidence="1">CBS 168.71</strain>
    </source>
</reference>
<accession>A0AAE0HP41</accession>
<dbReference type="EMBL" id="JAUEPN010000001">
    <property type="protein sequence ID" value="KAK3300133.1"/>
    <property type="molecule type" value="Genomic_DNA"/>
</dbReference>
<gene>
    <name evidence="1" type="ORF">B0H64DRAFT_448184</name>
</gene>
<organism evidence="1 2">
    <name type="scientific">Chaetomium fimeti</name>
    <dbReference type="NCBI Taxonomy" id="1854472"/>
    <lineage>
        <taxon>Eukaryota</taxon>
        <taxon>Fungi</taxon>
        <taxon>Dikarya</taxon>
        <taxon>Ascomycota</taxon>
        <taxon>Pezizomycotina</taxon>
        <taxon>Sordariomycetes</taxon>
        <taxon>Sordariomycetidae</taxon>
        <taxon>Sordariales</taxon>
        <taxon>Chaetomiaceae</taxon>
        <taxon>Chaetomium</taxon>
    </lineage>
</organism>
<protein>
    <submittedName>
        <fullName evidence="1">Uncharacterized protein</fullName>
    </submittedName>
</protein>
<reference evidence="1" key="2">
    <citation type="submission" date="2023-06" db="EMBL/GenBank/DDBJ databases">
        <authorList>
            <consortium name="Lawrence Berkeley National Laboratory"/>
            <person name="Haridas S."/>
            <person name="Hensen N."/>
            <person name="Bonometti L."/>
            <person name="Westerberg I."/>
            <person name="Brannstrom I.O."/>
            <person name="Guillou S."/>
            <person name="Cros-Aarteil S."/>
            <person name="Calhoun S."/>
            <person name="Kuo A."/>
            <person name="Mondo S."/>
            <person name="Pangilinan J."/>
            <person name="Riley R."/>
            <person name="Labutti K."/>
            <person name="Andreopoulos B."/>
            <person name="Lipzen A."/>
            <person name="Chen C."/>
            <person name="Yanf M."/>
            <person name="Daum C."/>
            <person name="Ng V."/>
            <person name="Clum A."/>
            <person name="Steindorff A."/>
            <person name="Ohm R."/>
            <person name="Martin F."/>
            <person name="Silar P."/>
            <person name="Natvig D."/>
            <person name="Lalanne C."/>
            <person name="Gautier V."/>
            <person name="Ament-Velasquez S.L."/>
            <person name="Kruys A."/>
            <person name="Hutchinson M.I."/>
            <person name="Powell A.J."/>
            <person name="Barry K."/>
            <person name="Miller A.N."/>
            <person name="Grigoriev I.V."/>
            <person name="Debuchy R."/>
            <person name="Gladieux P."/>
            <person name="Thoren M.H."/>
            <person name="Johannesson H."/>
        </authorList>
    </citation>
    <scope>NUCLEOTIDE SEQUENCE</scope>
    <source>
        <strain evidence="1">CBS 168.71</strain>
    </source>
</reference>
<evidence type="ECO:0000313" key="1">
    <source>
        <dbReference type="EMBL" id="KAK3300133.1"/>
    </source>
</evidence>
<dbReference type="GeneID" id="87843991"/>
<dbReference type="RefSeq" id="XP_062663647.1">
    <property type="nucleotide sequence ID" value="XM_062807043.1"/>
</dbReference>
<sequence length="337" mass="34620">MPPKPTKPFNDDTLSIIHATVGIAAADGGPVAARAVAAVIDHVAHCVASVPAADAQVTANVISNIITNYVTAAEKEPGLSIAAIYEQARDCVPESSIQGVSNGLPEALGNIRRALSYIDTRLPDSNLAAATIYAVARVTNSVARISMRGCGRDVADTWSDAARRTVIMLSDGVRTGSSTRALPDRAGGGCSSADTGTGTCEAVLQTAKIQAAIGALSNYGENAHALVALNAIDAVAAKDHLPHAGAGLSGVTRCTCNKSLGSCKALLQANRLRAALSALLAYNTNVGNYEVVGGLSAVATAAGLQPPLEDNEVPYPRLWLPPRPVEQGRSSLGYPHE</sequence>
<name>A0AAE0HP41_9PEZI</name>
<evidence type="ECO:0000313" key="2">
    <source>
        <dbReference type="Proteomes" id="UP001278766"/>
    </source>
</evidence>
<comment type="caution">
    <text evidence="1">The sequence shown here is derived from an EMBL/GenBank/DDBJ whole genome shotgun (WGS) entry which is preliminary data.</text>
</comment>
<dbReference type="Proteomes" id="UP001278766">
    <property type="component" value="Unassembled WGS sequence"/>
</dbReference>
<keyword evidence="2" id="KW-1185">Reference proteome</keyword>
<proteinExistence type="predicted"/>